<gene>
    <name evidence="11" type="ORF">UFOPK1755_00247</name>
    <name evidence="12" type="ORF">UFOPK2155_00380</name>
</gene>
<dbReference type="Gene3D" id="3.10.20.310">
    <property type="entry name" value="membrane protein fhac"/>
    <property type="match status" value="1"/>
</dbReference>
<sequence>MSVRNRKFLSPPLVITVVTVLALAYLLGWSSFFSVKGVEISGAPTPAVQVEIEKQSQIDVGQQLARVNPQSAARKIEKSPWIKDAKISRDWLSGVVRIEVTPREPLAFFNSDQVPGQTIDQDGQLFTLPGYTNPDLALISAKSPESALKANELFTQLPENFRAQITSMLATSTNTFTLNSVINGRELRIRWGDNQDMALKISVINKLLKLPENKRIKLIDVVAPYAPIVK</sequence>
<evidence type="ECO:0000256" key="6">
    <source>
        <dbReference type="ARBA" id="ARBA00022989"/>
    </source>
</evidence>
<evidence type="ECO:0000313" key="11">
    <source>
        <dbReference type="EMBL" id="CAB4577679.1"/>
    </source>
</evidence>
<keyword evidence="7 9" id="KW-0472">Membrane</keyword>
<comment type="subcellular location">
    <subcellularLocation>
        <location evidence="1">Membrane</location>
    </subcellularLocation>
</comment>
<evidence type="ECO:0000256" key="8">
    <source>
        <dbReference type="ARBA" id="ARBA00023306"/>
    </source>
</evidence>
<keyword evidence="2" id="KW-1003">Cell membrane</keyword>
<dbReference type="EMBL" id="CAEZTX010000007">
    <property type="protein sequence ID" value="CAB4577679.1"/>
    <property type="molecule type" value="Genomic_DNA"/>
</dbReference>
<evidence type="ECO:0000256" key="5">
    <source>
        <dbReference type="ARBA" id="ARBA00022692"/>
    </source>
</evidence>
<dbReference type="InterPro" id="IPR013685">
    <property type="entry name" value="POTRA_FtsQ_type"/>
</dbReference>
<evidence type="ECO:0000256" key="2">
    <source>
        <dbReference type="ARBA" id="ARBA00022475"/>
    </source>
</evidence>
<evidence type="ECO:0000256" key="9">
    <source>
        <dbReference type="SAM" id="Phobius"/>
    </source>
</evidence>
<dbReference type="EMBL" id="CAEZVX010000032">
    <property type="protein sequence ID" value="CAB4638982.1"/>
    <property type="molecule type" value="Genomic_DNA"/>
</dbReference>
<dbReference type="InterPro" id="IPR034746">
    <property type="entry name" value="POTRA"/>
</dbReference>
<keyword evidence="3" id="KW-0997">Cell inner membrane</keyword>
<dbReference type="InterPro" id="IPR005548">
    <property type="entry name" value="Cell_div_FtsQ/DivIB_C"/>
</dbReference>
<evidence type="ECO:0000256" key="3">
    <source>
        <dbReference type="ARBA" id="ARBA00022519"/>
    </source>
</evidence>
<evidence type="ECO:0000259" key="10">
    <source>
        <dbReference type="PROSITE" id="PS51779"/>
    </source>
</evidence>
<name>A0A6J6EQK7_9ZZZZ</name>
<reference evidence="11" key="1">
    <citation type="submission" date="2020-05" db="EMBL/GenBank/DDBJ databases">
        <authorList>
            <person name="Chiriac C."/>
            <person name="Salcher M."/>
            <person name="Ghai R."/>
            <person name="Kavagutti S V."/>
        </authorList>
    </citation>
    <scope>NUCLEOTIDE SEQUENCE</scope>
</reference>
<keyword evidence="6 9" id="KW-1133">Transmembrane helix</keyword>
<evidence type="ECO:0000256" key="4">
    <source>
        <dbReference type="ARBA" id="ARBA00022618"/>
    </source>
</evidence>
<dbReference type="PANTHER" id="PTHR35851">
    <property type="entry name" value="CELL DIVISION PROTEIN FTSQ"/>
    <property type="match status" value="1"/>
</dbReference>
<feature type="transmembrane region" description="Helical" evidence="9">
    <location>
        <begin position="12"/>
        <end position="32"/>
    </location>
</feature>
<keyword evidence="5 9" id="KW-0812">Transmembrane</keyword>
<dbReference type="InterPro" id="IPR026579">
    <property type="entry name" value="FtsQ"/>
</dbReference>
<dbReference type="GO" id="GO:0016020">
    <property type="term" value="C:membrane"/>
    <property type="evidence" value="ECO:0007669"/>
    <property type="project" value="UniProtKB-SubCell"/>
</dbReference>
<dbReference type="Pfam" id="PF03799">
    <property type="entry name" value="FtsQ_DivIB_C"/>
    <property type="match status" value="1"/>
</dbReference>
<feature type="domain" description="POTRA" evidence="10">
    <location>
        <begin position="33"/>
        <end position="103"/>
    </location>
</feature>
<proteinExistence type="predicted"/>
<organism evidence="11">
    <name type="scientific">freshwater metagenome</name>
    <dbReference type="NCBI Taxonomy" id="449393"/>
    <lineage>
        <taxon>unclassified sequences</taxon>
        <taxon>metagenomes</taxon>
        <taxon>ecological metagenomes</taxon>
    </lineage>
</organism>
<dbReference type="Pfam" id="PF08478">
    <property type="entry name" value="POTRA_1"/>
    <property type="match status" value="1"/>
</dbReference>
<evidence type="ECO:0000313" key="12">
    <source>
        <dbReference type="EMBL" id="CAB4638982.1"/>
    </source>
</evidence>
<protein>
    <submittedName>
        <fullName evidence="11">Unannotated protein</fullName>
    </submittedName>
</protein>
<dbReference type="GO" id="GO:0090529">
    <property type="term" value="P:cell septum assembly"/>
    <property type="evidence" value="ECO:0007669"/>
    <property type="project" value="InterPro"/>
</dbReference>
<dbReference type="PROSITE" id="PS51779">
    <property type="entry name" value="POTRA"/>
    <property type="match status" value="1"/>
</dbReference>
<evidence type="ECO:0000256" key="7">
    <source>
        <dbReference type="ARBA" id="ARBA00023136"/>
    </source>
</evidence>
<dbReference type="AlphaFoldDB" id="A0A6J6EQK7"/>
<keyword evidence="8" id="KW-0131">Cell cycle</keyword>
<dbReference type="PANTHER" id="PTHR35851:SF1">
    <property type="entry name" value="CELL DIVISION PROTEIN FTSQ"/>
    <property type="match status" value="1"/>
</dbReference>
<accession>A0A6J6EQK7</accession>
<evidence type="ECO:0000256" key="1">
    <source>
        <dbReference type="ARBA" id="ARBA00004370"/>
    </source>
</evidence>
<keyword evidence="4" id="KW-0132">Cell division</keyword>